<dbReference type="OrthoDB" id="5195768at2"/>
<dbReference type="InterPro" id="IPR007497">
    <property type="entry name" value="SIMPL/DUF541"/>
</dbReference>
<proteinExistence type="predicted"/>
<gene>
    <name evidence="3" type="ORF">A5710_15500</name>
</gene>
<evidence type="ECO:0000313" key="4">
    <source>
        <dbReference type="Proteomes" id="UP000093943"/>
    </source>
</evidence>
<protein>
    <recommendedName>
        <fullName evidence="5">SIMPL domain-containing protein</fullName>
    </recommendedName>
</protein>
<organism evidence="3 4">
    <name type="scientific">Mycolicibacter sinensis (strain JDM601)</name>
    <name type="common">Mycobacterium sinense</name>
    <dbReference type="NCBI Taxonomy" id="875328"/>
    <lineage>
        <taxon>Bacteria</taxon>
        <taxon>Bacillati</taxon>
        <taxon>Actinomycetota</taxon>
        <taxon>Actinomycetes</taxon>
        <taxon>Mycobacteriales</taxon>
        <taxon>Mycobacteriaceae</taxon>
        <taxon>Mycolicibacter</taxon>
    </lineage>
</organism>
<dbReference type="GO" id="GO:0006974">
    <property type="term" value="P:DNA damage response"/>
    <property type="evidence" value="ECO:0007669"/>
    <property type="project" value="TreeGrafter"/>
</dbReference>
<dbReference type="PROSITE" id="PS51257">
    <property type="entry name" value="PROKAR_LIPOPROTEIN"/>
    <property type="match status" value="1"/>
</dbReference>
<accession>A0A1A2NKQ5</accession>
<feature type="chain" id="PRO_5009825747" description="SIMPL domain-containing protein" evidence="2">
    <location>
        <begin position="28"/>
        <end position="248"/>
    </location>
</feature>
<dbReference type="PANTHER" id="PTHR34387:SF1">
    <property type="entry name" value="PERIPLASMIC IMMUNOGENIC PROTEIN"/>
    <property type="match status" value="1"/>
</dbReference>
<dbReference type="Proteomes" id="UP000093943">
    <property type="component" value="Unassembled WGS sequence"/>
</dbReference>
<evidence type="ECO:0000313" key="3">
    <source>
        <dbReference type="EMBL" id="OBI32401.1"/>
    </source>
</evidence>
<dbReference type="RefSeq" id="WP_064923709.1">
    <property type="nucleotide sequence ID" value="NZ_LZJK01000142.1"/>
</dbReference>
<dbReference type="InterPro" id="IPR052022">
    <property type="entry name" value="26kDa_periplasmic_antigen"/>
</dbReference>
<dbReference type="Pfam" id="PF04402">
    <property type="entry name" value="SIMPL"/>
    <property type="match status" value="1"/>
</dbReference>
<keyword evidence="2" id="KW-0732">Signal</keyword>
<feature type="region of interest" description="Disordered" evidence="1">
    <location>
        <begin position="104"/>
        <end position="123"/>
    </location>
</feature>
<dbReference type="AlphaFoldDB" id="A0A1A2NKQ5"/>
<dbReference type="Gene3D" id="3.30.110.170">
    <property type="entry name" value="Protein of unknown function (DUF541), domain 1"/>
    <property type="match status" value="1"/>
</dbReference>
<dbReference type="EMBL" id="LZKG01000040">
    <property type="protein sequence ID" value="OBI32401.1"/>
    <property type="molecule type" value="Genomic_DNA"/>
</dbReference>
<dbReference type="Gene3D" id="3.30.70.2970">
    <property type="entry name" value="Protein of unknown function (DUF541), domain 2"/>
    <property type="match status" value="1"/>
</dbReference>
<evidence type="ECO:0008006" key="5">
    <source>
        <dbReference type="Google" id="ProtNLM"/>
    </source>
</evidence>
<evidence type="ECO:0000256" key="2">
    <source>
        <dbReference type="SAM" id="SignalP"/>
    </source>
</evidence>
<dbReference type="PANTHER" id="PTHR34387">
    <property type="entry name" value="SLR1258 PROTEIN"/>
    <property type="match status" value="1"/>
</dbReference>
<sequence length="248" mass="25560">MPTRSARKVLRWSMTLALAGLAGVATAGCDAAPGGVGADLPRQVTVVGSGEVQGVPDTLTTEAGIEFIAGDVTSAMNQTSERQQAVIDALLDAGVDRKDISTTGVSLQPQYGGSESGGSSSITGYRAGNTIRVKVERDSASQVLAVIVRAGGDATRINGVSYSIEDDSQLVRDARERAFNDAKDRAEQYAHLSGLHLGRVISISEVAGGTPPPTPVGMPAPRAMAAAPPMEPGQQTVGFSVTATWELL</sequence>
<feature type="signal peptide" evidence="2">
    <location>
        <begin position="1"/>
        <end position="27"/>
    </location>
</feature>
<reference evidence="4" key="1">
    <citation type="submission" date="2016-06" db="EMBL/GenBank/DDBJ databases">
        <authorList>
            <person name="Sutton G."/>
            <person name="Brinkac L."/>
            <person name="Sanka R."/>
            <person name="Adams M."/>
            <person name="Lau E."/>
            <person name="Sam S."/>
            <person name="Sreng N."/>
            <person name="Him V."/>
            <person name="Kerleguer A."/>
            <person name="Cheng S."/>
        </authorList>
    </citation>
    <scope>NUCLEOTIDE SEQUENCE [LARGE SCALE GENOMIC DNA]</scope>
    <source>
        <strain evidence="4">E1876</strain>
    </source>
</reference>
<evidence type="ECO:0000256" key="1">
    <source>
        <dbReference type="SAM" id="MobiDB-lite"/>
    </source>
</evidence>
<name>A0A1A2NKQ5_MYCSD</name>
<comment type="caution">
    <text evidence="3">The sequence shown here is derived from an EMBL/GenBank/DDBJ whole genome shotgun (WGS) entry which is preliminary data.</text>
</comment>